<gene>
    <name evidence="1" type="ORF">ENM99_01425</name>
</gene>
<organism evidence="1">
    <name type="scientific">Desulfurella acetivorans</name>
    <dbReference type="NCBI Taxonomy" id="33002"/>
    <lineage>
        <taxon>Bacteria</taxon>
        <taxon>Pseudomonadati</taxon>
        <taxon>Campylobacterota</taxon>
        <taxon>Desulfurellia</taxon>
        <taxon>Desulfurellales</taxon>
        <taxon>Desulfurellaceae</taxon>
        <taxon>Desulfurella</taxon>
    </lineage>
</organism>
<comment type="caution">
    <text evidence="1">The sequence shown here is derived from an EMBL/GenBank/DDBJ whole genome shotgun (WGS) entry which is preliminary data.</text>
</comment>
<sequence>MFFPVVSKNSYQDGQTFYYLGKPLTLKIVNSQKNSAFIENKTLVLNLKKQSKPKIFFNKVVQKTSYEFYFKSLHVFTQTYLGANLKALPLQVPKKGLGLAIFKET</sequence>
<proteinExistence type="predicted"/>
<dbReference type="Proteomes" id="UP000886400">
    <property type="component" value="Unassembled WGS sequence"/>
</dbReference>
<accession>A0A7C6E9Y3</accession>
<reference evidence="1" key="1">
    <citation type="journal article" date="2020" name="mSystems">
        <title>Genome- and Community-Level Interaction Insights into Carbon Utilization and Element Cycling Functions of Hydrothermarchaeota in Hydrothermal Sediment.</title>
        <authorList>
            <person name="Zhou Z."/>
            <person name="Liu Y."/>
            <person name="Xu W."/>
            <person name="Pan J."/>
            <person name="Luo Z.H."/>
            <person name="Li M."/>
        </authorList>
    </citation>
    <scope>NUCLEOTIDE SEQUENCE [LARGE SCALE GENOMIC DNA]</scope>
    <source>
        <strain evidence="1">SpSt-1135</strain>
    </source>
</reference>
<protein>
    <submittedName>
        <fullName evidence="1">Uncharacterized protein</fullName>
    </submittedName>
</protein>
<name>A0A7C6E9Y3_DESAE</name>
<evidence type="ECO:0000313" key="1">
    <source>
        <dbReference type="EMBL" id="HHS48512.1"/>
    </source>
</evidence>
<dbReference type="EMBL" id="DRZX01000065">
    <property type="protein sequence ID" value="HHS48512.1"/>
    <property type="molecule type" value="Genomic_DNA"/>
</dbReference>
<dbReference type="AlphaFoldDB" id="A0A7C6E9Y3"/>